<keyword evidence="2" id="KW-1185">Reference proteome</keyword>
<dbReference type="Proteomes" id="UP000010552">
    <property type="component" value="Unassembled WGS sequence"/>
</dbReference>
<evidence type="ECO:0000313" key="1">
    <source>
        <dbReference type="EMBL" id="ELK15066.1"/>
    </source>
</evidence>
<dbReference type="STRING" id="9402.L5KVP9"/>
<name>L5KVP9_PTEAL</name>
<evidence type="ECO:0000313" key="2">
    <source>
        <dbReference type="Proteomes" id="UP000010552"/>
    </source>
</evidence>
<protein>
    <submittedName>
        <fullName evidence="1">Collagen alpha-1(VII) chain</fullName>
    </submittedName>
</protein>
<keyword evidence="1" id="KW-0176">Collagen</keyword>
<sequence>MGPGIGLAPARLSYKLPDPSLGLKVMILGLAGADPEQLRRLVPGVDPVQTFFAVDDGPSLDRAVSGLATALCQAASAAQVWKGPLGG</sequence>
<reference evidence="2" key="1">
    <citation type="journal article" date="2013" name="Science">
        <title>Comparative analysis of bat genomes provides insight into the evolution of flight and immunity.</title>
        <authorList>
            <person name="Zhang G."/>
            <person name="Cowled C."/>
            <person name="Shi Z."/>
            <person name="Huang Z."/>
            <person name="Bishop-Lilly K.A."/>
            <person name="Fang X."/>
            <person name="Wynne J.W."/>
            <person name="Xiong Z."/>
            <person name="Baker M.L."/>
            <person name="Zhao W."/>
            <person name="Tachedjian M."/>
            <person name="Zhu Y."/>
            <person name="Zhou P."/>
            <person name="Jiang X."/>
            <person name="Ng J."/>
            <person name="Yang L."/>
            <person name="Wu L."/>
            <person name="Xiao J."/>
            <person name="Feng Y."/>
            <person name="Chen Y."/>
            <person name="Sun X."/>
            <person name="Zhang Y."/>
            <person name="Marsh G.A."/>
            <person name="Crameri G."/>
            <person name="Broder C.C."/>
            <person name="Frey K.G."/>
            <person name="Wang L.F."/>
            <person name="Wang J."/>
        </authorList>
    </citation>
    <scope>NUCLEOTIDE SEQUENCE [LARGE SCALE GENOMIC DNA]</scope>
</reference>
<accession>L5KVP9</accession>
<gene>
    <name evidence="1" type="ORF">PAL_GLEAN10009149</name>
</gene>
<dbReference type="GO" id="GO:0005581">
    <property type="term" value="C:collagen trimer"/>
    <property type="evidence" value="ECO:0007669"/>
    <property type="project" value="UniProtKB-KW"/>
</dbReference>
<dbReference type="EMBL" id="KB030552">
    <property type="protein sequence ID" value="ELK15066.1"/>
    <property type="molecule type" value="Genomic_DNA"/>
</dbReference>
<organism evidence="1 2">
    <name type="scientific">Pteropus alecto</name>
    <name type="common">Black flying fox</name>
    <dbReference type="NCBI Taxonomy" id="9402"/>
    <lineage>
        <taxon>Eukaryota</taxon>
        <taxon>Metazoa</taxon>
        <taxon>Chordata</taxon>
        <taxon>Craniata</taxon>
        <taxon>Vertebrata</taxon>
        <taxon>Euteleostomi</taxon>
        <taxon>Mammalia</taxon>
        <taxon>Eutheria</taxon>
        <taxon>Laurasiatheria</taxon>
        <taxon>Chiroptera</taxon>
        <taxon>Yinpterochiroptera</taxon>
        <taxon>Pteropodoidea</taxon>
        <taxon>Pteropodidae</taxon>
        <taxon>Pteropodinae</taxon>
        <taxon>Pteropus</taxon>
    </lineage>
</organism>
<dbReference type="InParanoid" id="L5KVP9"/>
<dbReference type="AlphaFoldDB" id="L5KVP9"/>
<proteinExistence type="predicted"/>